<protein>
    <recommendedName>
        <fullName evidence="6">Small ribosomal subunit protein uS2</fullName>
    </recommendedName>
</protein>
<sequence length="373" mass="40138">MQSLFDVRGVAAPDLEMRPCPASAKCRMDHPQLELGGVKIGSRGFHLLQCCAFPLPCHQPVDKSIPVKMSPSNTPASMAATSQDIEMLLAAQCHIGSKNLQVHMEPYLWKTRPDGVNVINIGKTWEKIVLAARIIVAIDNPADICVISARPYGQRAVLKFAAHTGASAIAGRFTPGNFTNYITRSFKEPRLIITTDPRTDAQAIKEASYVNIPVISLCDSDSPTEYVDVAIPTNNKGRHAIGLVWWMLAREVLRLRGTLPSREAEWDVMTDLYFYRDPEAEENKDSANQEEAKVPGADEVGPAAVESGFANDWEVSGANAGAFAAASGTAGAAANSSWDAEGADWAASSAPVQTGNEGWASEANAETAPETTW</sequence>
<evidence type="ECO:0000259" key="8">
    <source>
        <dbReference type="Pfam" id="PF16122"/>
    </source>
</evidence>
<evidence type="ECO:0000256" key="6">
    <source>
        <dbReference type="HAMAP-Rule" id="MF_03015"/>
    </source>
</evidence>
<keyword evidence="3 6" id="KW-0963">Cytoplasm</keyword>
<dbReference type="AlphaFoldDB" id="A0A4T0C7Y9"/>
<keyword evidence="4 6" id="KW-0689">Ribosomal protein</keyword>
<feature type="region of interest" description="Disordered" evidence="7">
    <location>
        <begin position="330"/>
        <end position="373"/>
    </location>
</feature>
<dbReference type="NCBIfam" id="TIGR01012">
    <property type="entry name" value="uS2_euk_arch"/>
    <property type="match status" value="1"/>
</dbReference>
<gene>
    <name evidence="6" type="primary">RPS0</name>
    <name evidence="9" type="ORF">D6C78_00216</name>
</gene>
<evidence type="ECO:0000313" key="9">
    <source>
        <dbReference type="EMBL" id="TIA43680.1"/>
    </source>
</evidence>
<feature type="compositionally biased region" description="Basic and acidic residues" evidence="7">
    <location>
        <begin position="281"/>
        <end position="293"/>
    </location>
</feature>
<evidence type="ECO:0000256" key="4">
    <source>
        <dbReference type="ARBA" id="ARBA00022980"/>
    </source>
</evidence>
<dbReference type="Proteomes" id="UP000308724">
    <property type="component" value="Unassembled WGS sequence"/>
</dbReference>
<feature type="region of interest" description="Disordered" evidence="7">
    <location>
        <begin position="281"/>
        <end position="301"/>
    </location>
</feature>
<name>A0A4T0C7Y9_AURPU</name>
<comment type="subcellular location">
    <subcellularLocation>
        <location evidence="1 6">Cytoplasm</location>
    </subcellularLocation>
</comment>
<dbReference type="FunFam" id="3.40.50.10490:FF:000010">
    <property type="entry name" value="40S ribosomal protein S0"/>
    <property type="match status" value="1"/>
</dbReference>
<dbReference type="InterPro" id="IPR027498">
    <property type="entry name" value="Ribosomal_uS2_euk"/>
</dbReference>
<evidence type="ECO:0000256" key="2">
    <source>
        <dbReference type="ARBA" id="ARBA00006242"/>
    </source>
</evidence>
<dbReference type="InterPro" id="IPR001865">
    <property type="entry name" value="Ribosomal_uS2"/>
</dbReference>
<proteinExistence type="inferred from homology"/>
<evidence type="ECO:0000256" key="5">
    <source>
        <dbReference type="ARBA" id="ARBA00023274"/>
    </source>
</evidence>
<evidence type="ECO:0000256" key="1">
    <source>
        <dbReference type="ARBA" id="ARBA00004496"/>
    </source>
</evidence>
<dbReference type="GO" id="GO:0022627">
    <property type="term" value="C:cytosolic small ribosomal subunit"/>
    <property type="evidence" value="ECO:0007669"/>
    <property type="project" value="UniProtKB-UniRule"/>
</dbReference>
<organism evidence="9 10">
    <name type="scientific">Aureobasidium pullulans</name>
    <name type="common">Black yeast</name>
    <name type="synonym">Pullularia pullulans</name>
    <dbReference type="NCBI Taxonomy" id="5580"/>
    <lineage>
        <taxon>Eukaryota</taxon>
        <taxon>Fungi</taxon>
        <taxon>Dikarya</taxon>
        <taxon>Ascomycota</taxon>
        <taxon>Pezizomycotina</taxon>
        <taxon>Dothideomycetes</taxon>
        <taxon>Dothideomycetidae</taxon>
        <taxon>Dothideales</taxon>
        <taxon>Saccotheciaceae</taxon>
        <taxon>Aureobasidium</taxon>
    </lineage>
</organism>
<keyword evidence="5 6" id="KW-0687">Ribonucleoprotein</keyword>
<evidence type="ECO:0000256" key="3">
    <source>
        <dbReference type="ARBA" id="ARBA00022490"/>
    </source>
</evidence>
<comment type="subunit">
    <text evidence="6">Component of the small ribosomal subunit. Mature ribosomes consist of a small (40S) and a large (60S) subunit. The 40S subunit contains about 33 different proteins and 1 molecule of RNA (18S). The 60S subunit contains about 49 different proteins and 3 molecules of RNA (25S, 5.8S and 5S). Interacts with RPS21.</text>
</comment>
<dbReference type="Pfam" id="PF00318">
    <property type="entry name" value="Ribosomal_S2"/>
    <property type="match status" value="2"/>
</dbReference>
<dbReference type="Pfam" id="PF16122">
    <property type="entry name" value="40S_SA_C"/>
    <property type="match status" value="1"/>
</dbReference>
<comment type="similarity">
    <text evidence="2 6">Belongs to the universal ribosomal protein uS2 family.</text>
</comment>
<dbReference type="EMBL" id="QZBZ01000002">
    <property type="protein sequence ID" value="TIA43680.1"/>
    <property type="molecule type" value="Genomic_DNA"/>
</dbReference>
<dbReference type="GO" id="GO:0000028">
    <property type="term" value="P:ribosomal small subunit assembly"/>
    <property type="evidence" value="ECO:0007669"/>
    <property type="project" value="UniProtKB-UniRule"/>
</dbReference>
<dbReference type="PRINTS" id="PR00395">
    <property type="entry name" value="RIBOSOMALS2"/>
</dbReference>
<comment type="caution">
    <text evidence="9">The sequence shown here is derived from an EMBL/GenBank/DDBJ whole genome shotgun (WGS) entry which is preliminary data.</text>
</comment>
<reference evidence="9 10" key="1">
    <citation type="submission" date="2018-10" db="EMBL/GenBank/DDBJ databases">
        <title>Fifty Aureobasidium pullulans genomes reveal a recombining polyextremotolerant generalist.</title>
        <authorList>
            <person name="Gostincar C."/>
            <person name="Turk M."/>
            <person name="Zajc J."/>
            <person name="Gunde-Cimerman N."/>
        </authorList>
    </citation>
    <scope>NUCLEOTIDE SEQUENCE [LARGE SCALE GENOMIC DNA]</scope>
    <source>
        <strain evidence="9 10">EXF-1645</strain>
    </source>
</reference>
<dbReference type="InterPro" id="IPR023591">
    <property type="entry name" value="Ribosomal_uS2_flav_dom_sf"/>
</dbReference>
<dbReference type="InterPro" id="IPR032281">
    <property type="entry name" value="Ribosomal_uS2_C"/>
</dbReference>
<dbReference type="GO" id="GO:0003735">
    <property type="term" value="F:structural constituent of ribosome"/>
    <property type="evidence" value="ECO:0007669"/>
    <property type="project" value="UniProtKB-UniRule"/>
</dbReference>
<dbReference type="Gene3D" id="3.40.50.10490">
    <property type="entry name" value="Glucose-6-phosphate isomerase like protein, domain 1"/>
    <property type="match status" value="1"/>
</dbReference>
<dbReference type="HAMAP" id="MF_03015">
    <property type="entry name" value="Ribosomal_S2_euk"/>
    <property type="match status" value="1"/>
</dbReference>
<dbReference type="PANTHER" id="PTHR11489">
    <property type="entry name" value="40S RIBOSOMAL PROTEIN SA"/>
    <property type="match status" value="1"/>
</dbReference>
<evidence type="ECO:0000313" key="10">
    <source>
        <dbReference type="Proteomes" id="UP000308724"/>
    </source>
</evidence>
<dbReference type="CDD" id="cd01425">
    <property type="entry name" value="RPS2"/>
    <property type="match status" value="1"/>
</dbReference>
<dbReference type="GO" id="GO:0006412">
    <property type="term" value="P:translation"/>
    <property type="evidence" value="ECO:0007669"/>
    <property type="project" value="UniProtKB-UniRule"/>
</dbReference>
<accession>A0A4T0C7Y9</accession>
<evidence type="ECO:0000256" key="7">
    <source>
        <dbReference type="SAM" id="MobiDB-lite"/>
    </source>
</evidence>
<dbReference type="InterPro" id="IPR005707">
    <property type="entry name" value="Ribosomal_uS2_euk/arc"/>
</dbReference>
<feature type="domain" description="Small ribosomal subunit protein uS2 C-terminal" evidence="8">
    <location>
        <begin position="273"/>
        <end position="359"/>
    </location>
</feature>
<dbReference type="SUPFAM" id="SSF52313">
    <property type="entry name" value="Ribosomal protein S2"/>
    <property type="match status" value="1"/>
</dbReference>
<comment type="function">
    <text evidence="6">Required for the assembly and/or stability of the 40S ribosomal subunit. Required for the processing of the 20S rRNA-precursor to mature 18S rRNA in a late step of the maturation of 40S ribosomal subunits.</text>
</comment>